<reference evidence="1 2" key="1">
    <citation type="submission" date="2018-05" db="EMBL/GenBank/DDBJ databases">
        <authorList>
            <person name="Ashton P.M."/>
            <person name="Dallman T."/>
            <person name="Nair S."/>
            <person name="De Pinna E."/>
            <person name="Peters T."/>
            <person name="Grant K."/>
        </authorList>
    </citation>
    <scope>NUCLEOTIDE SEQUENCE [LARGE SCALE GENOMIC DNA]</scope>
    <source>
        <strain evidence="1 2">127535</strain>
    </source>
</reference>
<proteinExistence type="predicted"/>
<dbReference type="Proteomes" id="UP000839895">
    <property type="component" value="Unassembled WGS sequence"/>
</dbReference>
<organism evidence="1 2">
    <name type="scientific">Salmonella enterica subsp. enterica serovar Poona</name>
    <dbReference type="NCBI Taxonomy" id="436295"/>
    <lineage>
        <taxon>Bacteria</taxon>
        <taxon>Pseudomonadati</taxon>
        <taxon>Pseudomonadota</taxon>
        <taxon>Gammaproteobacteria</taxon>
        <taxon>Enterobacterales</taxon>
        <taxon>Enterobacteriaceae</taxon>
        <taxon>Salmonella</taxon>
    </lineage>
</organism>
<dbReference type="EMBL" id="AAHDIV010000010">
    <property type="protein sequence ID" value="EBU8134549.1"/>
    <property type="molecule type" value="Genomic_DNA"/>
</dbReference>
<gene>
    <name evidence="1" type="ORF">DLM27_12605</name>
</gene>
<name>A0A5V6NE65_SALET</name>
<protein>
    <submittedName>
        <fullName evidence="1">Uncharacterized protein</fullName>
    </submittedName>
</protein>
<accession>A0A5V6NE65</accession>
<evidence type="ECO:0000313" key="2">
    <source>
        <dbReference type="Proteomes" id="UP000839895"/>
    </source>
</evidence>
<sequence length="188" mass="20962">MRKNHSDTAVEREIARTIKSYSRLQHDKVFALCRRASLFDDTCEIAGDMINIAEVYQDALEHGTSRLILAVASNMLTLWGCSQQLACTLIWCSAAPLHRAIFNNIVMPRLESILTIAGQALSNSHRDEFEDLVEALGHCRCSECFRARISGLEALETLDGLMRLVGDMRAVVKSILRHRAVGSAHHDS</sequence>
<evidence type="ECO:0000313" key="1">
    <source>
        <dbReference type="EMBL" id="EBU8134549.1"/>
    </source>
</evidence>
<dbReference type="AlphaFoldDB" id="A0A5V6NE65"/>
<comment type="caution">
    <text evidence="1">The sequence shown here is derived from an EMBL/GenBank/DDBJ whole genome shotgun (WGS) entry which is preliminary data.</text>
</comment>